<evidence type="ECO:0000313" key="5">
    <source>
        <dbReference type="EMBL" id="KAB7834069.1"/>
    </source>
</evidence>
<sequence length="1050" mass="108292">MALRVGELLATLTVDASGLVAGLRRAEGSLRSSGTQMTGDADRAGQQAGQRLGDGVADGARAGGERAAGLLRSGLTKIGAAAAGVGIGAALMGGIGKALEQGKVEGRLRAQLGSSGPMAAEYGKAAGALYSRAIVDSVEDGAEVLKGIAQQGLLPPDATQSQIQEMGRKVADTAAVMGEDVGKVSRAVGTMLKSGIAKNAAEAMDILVRGTQVGANAAEDLLDTYSEYPTIFRQLGLDAQTSMGLMSQGLKGGARDADVVADALKEFTLQAQGMSDQTKTAYADLGLSGEKMQGIFQKGGPAAAAAFSEVITKLRAVKDPAKKSEIAIGLFGTKFEDMQQAIFSLDPAHAVDALGQVKGSTDKAGDAMRDNAATKVEAFKRALEQKVVGFIGTRVIPAAEALAKWIGEGGIGRAFQSAGRFISEHSTSLTIAASVITLVMLPSLVSLATQAGITTVAVVTGWATQSAAGVVAAGRFIATNVMILGGWLAQGAAAGAAALRVVAAWAIMGAQSLIQAARMAAAWVIAMGPVGWITAAVLGLVALVIANWDAIKSGTAAAWDWTWGKIKAIGLAIWNFFLNWTIVGNVIKHWDDIRAGTARIWSATVEWVRAIPGRIAGFFLNWEITATIARHWSNAKQATISKALEIVAWVRGLPGRIRDGLGSLNNLLSDKGRDAVRGLWVGIKSMASWIKDKVTGWARDVIPGPIAKVLKIHSPSRVTAELGKFAGQGLITGLTGTASQVESTSKKLAELVAKALSPKTRKGRALAREVAQDTAELKNAVKARDRITGALKQAEDKLKELRQSWNQTRDQVAGNIVQPFTITRAMGGGLDLTAGTILDRLAGDATKARAFAQQLASLRKRGLSGSLIEQIASAGVQGGGATAEALLRATPAQIKALNKQQAALADAGRAAGATTADALYGAGINAAKGVVAGLKAQRAAIEAAMLEIAKGMQRAIKRALGIHSPSRVMAAIGERVPEGLVAGIRAGAPAVDRTMRSLVPTPSAPPPAFGRSTAVSAPAGPTVHIEHWHAGSATASQTAAALAWHAKARG</sequence>
<feature type="transmembrane region" description="Helical" evidence="3">
    <location>
        <begin position="484"/>
        <end position="508"/>
    </location>
</feature>
<evidence type="ECO:0000256" key="3">
    <source>
        <dbReference type="SAM" id="Phobius"/>
    </source>
</evidence>
<dbReference type="RefSeq" id="WP_152265771.1">
    <property type="nucleotide sequence ID" value="NZ_VOKX01000117.1"/>
</dbReference>
<dbReference type="InterPro" id="IPR010090">
    <property type="entry name" value="Phage_tape_meas"/>
</dbReference>
<protein>
    <recommendedName>
        <fullName evidence="4">Phage tail tape measure protein domain-containing protein</fullName>
    </recommendedName>
</protein>
<evidence type="ECO:0000259" key="4">
    <source>
        <dbReference type="Pfam" id="PF10145"/>
    </source>
</evidence>
<dbReference type="EMBL" id="VOKX01000117">
    <property type="protein sequence ID" value="KAB7834069.1"/>
    <property type="molecule type" value="Genomic_DNA"/>
</dbReference>
<feature type="region of interest" description="Disordered" evidence="2">
    <location>
        <begin position="30"/>
        <end position="58"/>
    </location>
</feature>
<gene>
    <name evidence="5" type="ORF">FRZ00_30885</name>
</gene>
<dbReference type="Proteomes" id="UP000327000">
    <property type="component" value="Unassembled WGS sequence"/>
</dbReference>
<comment type="caution">
    <text evidence="5">The sequence shown here is derived from an EMBL/GenBank/DDBJ whole genome shotgun (WGS) entry which is preliminary data.</text>
</comment>
<proteinExistence type="predicted"/>
<name>A0A5N5W0J9_STRMB</name>
<keyword evidence="3" id="KW-0472">Membrane</keyword>
<dbReference type="AlphaFoldDB" id="A0A5N5W0J9"/>
<feature type="transmembrane region" description="Helical" evidence="3">
    <location>
        <begin position="456"/>
        <end position="478"/>
    </location>
</feature>
<evidence type="ECO:0000256" key="2">
    <source>
        <dbReference type="SAM" id="MobiDB-lite"/>
    </source>
</evidence>
<feature type="transmembrane region" description="Helical" evidence="3">
    <location>
        <begin position="520"/>
        <end position="546"/>
    </location>
</feature>
<evidence type="ECO:0000256" key="1">
    <source>
        <dbReference type="SAM" id="Coils"/>
    </source>
</evidence>
<dbReference type="Pfam" id="PF10145">
    <property type="entry name" value="PhageMin_Tail"/>
    <property type="match status" value="1"/>
</dbReference>
<reference evidence="5 6" key="1">
    <citation type="journal article" date="2019" name="Microb. Cell Fact.">
        <title>Exploring novel herbicidin analogues by transcriptional regulator overexpression and MS/MS molecular networking.</title>
        <authorList>
            <person name="Shi Y."/>
            <person name="Gu R."/>
            <person name="Li Y."/>
            <person name="Wang X."/>
            <person name="Ren W."/>
            <person name="Li X."/>
            <person name="Wang L."/>
            <person name="Xie Y."/>
            <person name="Hong B."/>
        </authorList>
    </citation>
    <scope>NUCLEOTIDE SEQUENCE [LARGE SCALE GENOMIC DNA]</scope>
    <source>
        <strain evidence="5 6">US-43</strain>
    </source>
</reference>
<evidence type="ECO:0000313" key="6">
    <source>
        <dbReference type="Proteomes" id="UP000327000"/>
    </source>
</evidence>
<keyword evidence="6" id="KW-1185">Reference proteome</keyword>
<accession>A0A5N5W0J9</accession>
<feature type="domain" description="Phage tail tape measure protein" evidence="4">
    <location>
        <begin position="137"/>
        <end position="332"/>
    </location>
</feature>
<dbReference type="OrthoDB" id="3765294at2"/>
<organism evidence="5 6">
    <name type="scientific">Streptomyces mobaraensis</name>
    <name type="common">Streptoverticillium mobaraense</name>
    <dbReference type="NCBI Taxonomy" id="35621"/>
    <lineage>
        <taxon>Bacteria</taxon>
        <taxon>Bacillati</taxon>
        <taxon>Actinomycetota</taxon>
        <taxon>Actinomycetes</taxon>
        <taxon>Kitasatosporales</taxon>
        <taxon>Streptomycetaceae</taxon>
        <taxon>Streptomyces</taxon>
    </lineage>
</organism>
<keyword evidence="3" id="KW-0812">Transmembrane</keyword>
<feature type="coiled-coil region" evidence="1">
    <location>
        <begin position="777"/>
        <end position="811"/>
    </location>
</feature>
<keyword evidence="3" id="KW-1133">Transmembrane helix</keyword>
<feature type="transmembrane region" description="Helical" evidence="3">
    <location>
        <begin position="429"/>
        <end position="449"/>
    </location>
</feature>
<keyword evidence="1" id="KW-0175">Coiled coil</keyword>